<evidence type="ECO:0000256" key="7">
    <source>
        <dbReference type="ARBA" id="ARBA00022723"/>
    </source>
</evidence>
<dbReference type="InterPro" id="IPR011257">
    <property type="entry name" value="DNA_glycosylase"/>
</dbReference>
<evidence type="ECO:0000256" key="1">
    <source>
        <dbReference type="ARBA" id="ARBA00000843"/>
    </source>
</evidence>
<dbReference type="OrthoDB" id="10248838at2759"/>
<dbReference type="InterPro" id="IPR023170">
    <property type="entry name" value="HhH_base_excis_C"/>
</dbReference>
<dbReference type="KEGG" id="mlr:MELLADRAFT_29450"/>
<dbReference type="GO" id="GO:0046872">
    <property type="term" value="F:metal ion binding"/>
    <property type="evidence" value="ECO:0007669"/>
    <property type="project" value="UniProtKB-KW"/>
</dbReference>
<evidence type="ECO:0000256" key="10">
    <source>
        <dbReference type="ARBA" id="ARBA00023004"/>
    </source>
</evidence>
<evidence type="ECO:0000256" key="13">
    <source>
        <dbReference type="ARBA" id="ARBA00023295"/>
    </source>
</evidence>
<keyword evidence="8" id="KW-0227">DNA damage</keyword>
<dbReference type="InterPro" id="IPR003651">
    <property type="entry name" value="Endonuclease3_FeS-loop_motif"/>
</dbReference>
<dbReference type="SMART" id="SM00525">
    <property type="entry name" value="FES"/>
    <property type="match status" value="1"/>
</dbReference>
<evidence type="ECO:0000313" key="15">
    <source>
        <dbReference type="EMBL" id="EGF99906.1"/>
    </source>
</evidence>
<reference evidence="16" key="1">
    <citation type="journal article" date="2011" name="Proc. Natl. Acad. Sci. U.S.A.">
        <title>Obligate biotrophy features unraveled by the genomic analysis of rust fungi.</title>
        <authorList>
            <person name="Duplessis S."/>
            <person name="Cuomo C.A."/>
            <person name="Lin Y.-C."/>
            <person name="Aerts A."/>
            <person name="Tisserant E."/>
            <person name="Veneault-Fourrey C."/>
            <person name="Joly D.L."/>
            <person name="Hacquard S."/>
            <person name="Amselem J."/>
            <person name="Cantarel B.L."/>
            <person name="Chiu R."/>
            <person name="Coutinho P.M."/>
            <person name="Feau N."/>
            <person name="Field M."/>
            <person name="Frey P."/>
            <person name="Gelhaye E."/>
            <person name="Goldberg J."/>
            <person name="Grabherr M.G."/>
            <person name="Kodira C.D."/>
            <person name="Kohler A."/>
            <person name="Kuees U."/>
            <person name="Lindquist E.A."/>
            <person name="Lucas S.M."/>
            <person name="Mago R."/>
            <person name="Mauceli E."/>
            <person name="Morin E."/>
            <person name="Murat C."/>
            <person name="Pangilinan J.L."/>
            <person name="Park R."/>
            <person name="Pearson M."/>
            <person name="Quesneville H."/>
            <person name="Rouhier N."/>
            <person name="Sakthikumar S."/>
            <person name="Salamov A.A."/>
            <person name="Schmutz J."/>
            <person name="Selles B."/>
            <person name="Shapiro H."/>
            <person name="Tanguay P."/>
            <person name="Tuskan G.A."/>
            <person name="Henrissat B."/>
            <person name="Van de Peer Y."/>
            <person name="Rouze P."/>
            <person name="Ellis J.G."/>
            <person name="Dodds P.N."/>
            <person name="Schein J.E."/>
            <person name="Zhong S."/>
            <person name="Hamelin R.C."/>
            <person name="Grigoriev I.V."/>
            <person name="Szabo L.J."/>
            <person name="Martin F."/>
        </authorList>
    </citation>
    <scope>NUCLEOTIDE SEQUENCE [LARGE SCALE GENOMIC DNA]</scope>
    <source>
        <strain evidence="16">98AG31 / pathotype 3-4-7</strain>
    </source>
</reference>
<evidence type="ECO:0000256" key="9">
    <source>
        <dbReference type="ARBA" id="ARBA00022801"/>
    </source>
</evidence>
<dbReference type="GeneID" id="18927069"/>
<gene>
    <name evidence="15" type="ORF">MELLADRAFT_29450</name>
</gene>
<dbReference type="SUPFAM" id="SSF48150">
    <property type="entry name" value="DNA-glycosylase"/>
    <property type="match status" value="1"/>
</dbReference>
<dbReference type="InterPro" id="IPR044298">
    <property type="entry name" value="MIG/MutY"/>
</dbReference>
<dbReference type="RefSeq" id="XP_007416795.1">
    <property type="nucleotide sequence ID" value="XM_007416733.1"/>
</dbReference>
<evidence type="ECO:0000256" key="4">
    <source>
        <dbReference type="ARBA" id="ARBA00012045"/>
    </source>
</evidence>
<sequence>FVGLGYYSRASRLLSGAKKVVQDFGGILPDDPSIMESQVDGIGPYSAGAIASIAYNKPAAMIDGNVHRVLTRLTAFHSTQTSKSTINFLWSVAQSVVPNHRPGDFNQALMELGATICKPRASKCGECPLTGWCKAYQEV</sequence>
<dbReference type="PANTHER" id="PTHR42944">
    <property type="entry name" value="ADENINE DNA GLYCOSYLASE"/>
    <property type="match status" value="1"/>
</dbReference>
<comment type="cofactor">
    <cofactor evidence="2">
        <name>[4Fe-4S] cluster</name>
        <dbReference type="ChEBI" id="CHEBI:49883"/>
    </cofactor>
</comment>
<keyword evidence="16" id="KW-1185">Reference proteome</keyword>
<comment type="similarity">
    <text evidence="3">Belongs to the Nth/MutY family.</text>
</comment>
<evidence type="ECO:0000256" key="2">
    <source>
        <dbReference type="ARBA" id="ARBA00001966"/>
    </source>
</evidence>
<dbReference type="AlphaFoldDB" id="F4S645"/>
<evidence type="ECO:0000256" key="11">
    <source>
        <dbReference type="ARBA" id="ARBA00023014"/>
    </source>
</evidence>
<evidence type="ECO:0000256" key="8">
    <source>
        <dbReference type="ARBA" id="ARBA00022763"/>
    </source>
</evidence>
<dbReference type="Pfam" id="PF00730">
    <property type="entry name" value="HhH-GPD"/>
    <property type="match status" value="1"/>
</dbReference>
<dbReference type="GO" id="GO:0006298">
    <property type="term" value="P:mismatch repair"/>
    <property type="evidence" value="ECO:0007669"/>
    <property type="project" value="TreeGrafter"/>
</dbReference>
<protein>
    <recommendedName>
        <fullName evidence="5">Adenine DNA glycosylase</fullName>
        <ecNumber evidence="4">3.2.2.31</ecNumber>
    </recommendedName>
</protein>
<evidence type="ECO:0000259" key="14">
    <source>
        <dbReference type="SMART" id="SM00478"/>
    </source>
</evidence>
<dbReference type="EMBL" id="GL883153">
    <property type="protein sequence ID" value="EGF99906.1"/>
    <property type="molecule type" value="Genomic_DNA"/>
</dbReference>
<evidence type="ECO:0000256" key="3">
    <source>
        <dbReference type="ARBA" id="ARBA00008343"/>
    </source>
</evidence>
<dbReference type="GO" id="GO:0000701">
    <property type="term" value="F:purine-specific mismatch base pair DNA N-glycosylase activity"/>
    <property type="evidence" value="ECO:0007669"/>
    <property type="project" value="UniProtKB-EC"/>
</dbReference>
<dbReference type="PANTHER" id="PTHR42944:SF1">
    <property type="entry name" value="ADENINE DNA GLYCOSYLASE"/>
    <property type="match status" value="1"/>
</dbReference>
<dbReference type="GO" id="GO:0005634">
    <property type="term" value="C:nucleus"/>
    <property type="evidence" value="ECO:0007669"/>
    <property type="project" value="TreeGrafter"/>
</dbReference>
<dbReference type="STRING" id="747676.F4S645"/>
<proteinExistence type="inferred from homology"/>
<keyword evidence="12" id="KW-0234">DNA repair</keyword>
<dbReference type="GO" id="GO:0006285">
    <property type="term" value="P:base-excision repair, AP site formation"/>
    <property type="evidence" value="ECO:0007669"/>
    <property type="project" value="UniProtKB-ARBA"/>
</dbReference>
<evidence type="ECO:0000256" key="5">
    <source>
        <dbReference type="ARBA" id="ARBA00022023"/>
    </source>
</evidence>
<dbReference type="Gene3D" id="1.10.1670.10">
    <property type="entry name" value="Helix-hairpin-Helix base-excision DNA repair enzymes (C-terminal)"/>
    <property type="match status" value="1"/>
</dbReference>
<dbReference type="Proteomes" id="UP000001072">
    <property type="component" value="Unassembled WGS sequence"/>
</dbReference>
<name>F4S645_MELLP</name>
<comment type="catalytic activity">
    <reaction evidence="1">
        <text>Hydrolyzes free adenine bases from 7,8-dihydro-8-oxoguanine:adenine mismatched double-stranded DNA, leaving an apurinic site.</text>
        <dbReference type="EC" id="3.2.2.31"/>
    </reaction>
</comment>
<dbReference type="GO" id="GO:0034039">
    <property type="term" value="F:8-oxo-7,8-dihydroguanine DNA N-glycosylase activity"/>
    <property type="evidence" value="ECO:0007669"/>
    <property type="project" value="TreeGrafter"/>
</dbReference>
<dbReference type="GO" id="GO:0035485">
    <property type="term" value="F:adenine/guanine mispair binding"/>
    <property type="evidence" value="ECO:0007669"/>
    <property type="project" value="TreeGrafter"/>
</dbReference>
<evidence type="ECO:0000313" key="16">
    <source>
        <dbReference type="Proteomes" id="UP000001072"/>
    </source>
</evidence>
<keyword evidence="6" id="KW-0004">4Fe-4S</keyword>
<dbReference type="InterPro" id="IPR003265">
    <property type="entry name" value="HhH-GPD_domain"/>
</dbReference>
<keyword evidence="11" id="KW-0411">Iron-sulfur</keyword>
<feature type="domain" description="HhH-GPD" evidence="14">
    <location>
        <begin position="1"/>
        <end position="115"/>
    </location>
</feature>
<accession>F4S645</accession>
<feature type="non-terminal residue" evidence="15">
    <location>
        <position position="1"/>
    </location>
</feature>
<dbReference type="InParanoid" id="F4S645"/>
<dbReference type="GO" id="GO:0051539">
    <property type="term" value="F:4 iron, 4 sulfur cluster binding"/>
    <property type="evidence" value="ECO:0007669"/>
    <property type="project" value="UniProtKB-KW"/>
</dbReference>
<keyword evidence="9" id="KW-0378">Hydrolase</keyword>
<dbReference type="CDD" id="cd00056">
    <property type="entry name" value="ENDO3c"/>
    <property type="match status" value="1"/>
</dbReference>
<feature type="non-terminal residue" evidence="15">
    <location>
        <position position="139"/>
    </location>
</feature>
<evidence type="ECO:0000256" key="12">
    <source>
        <dbReference type="ARBA" id="ARBA00023204"/>
    </source>
</evidence>
<keyword evidence="10" id="KW-0408">Iron</keyword>
<dbReference type="VEuPathDB" id="FungiDB:MELLADRAFT_29450"/>
<dbReference type="FunFam" id="1.10.1670.10:FF:000002">
    <property type="entry name" value="Adenine DNA glycosylase"/>
    <property type="match status" value="1"/>
</dbReference>
<dbReference type="SMART" id="SM00478">
    <property type="entry name" value="ENDO3c"/>
    <property type="match status" value="1"/>
</dbReference>
<keyword evidence="7" id="KW-0479">Metal-binding</keyword>
<evidence type="ECO:0000256" key="6">
    <source>
        <dbReference type="ARBA" id="ARBA00022485"/>
    </source>
</evidence>
<dbReference type="eggNOG" id="KOG2457">
    <property type="taxonomic scope" value="Eukaryota"/>
</dbReference>
<dbReference type="HOGENOM" id="CLU_1849894_0_0_1"/>
<organism evidence="16">
    <name type="scientific">Melampsora larici-populina (strain 98AG31 / pathotype 3-4-7)</name>
    <name type="common">Poplar leaf rust fungus</name>
    <dbReference type="NCBI Taxonomy" id="747676"/>
    <lineage>
        <taxon>Eukaryota</taxon>
        <taxon>Fungi</taxon>
        <taxon>Dikarya</taxon>
        <taxon>Basidiomycota</taxon>
        <taxon>Pucciniomycotina</taxon>
        <taxon>Pucciniomycetes</taxon>
        <taxon>Pucciniales</taxon>
        <taxon>Melampsoraceae</taxon>
        <taxon>Melampsora</taxon>
    </lineage>
</organism>
<dbReference type="EC" id="3.2.2.31" evidence="4"/>
<dbReference type="GO" id="GO:0032357">
    <property type="term" value="F:oxidized purine DNA binding"/>
    <property type="evidence" value="ECO:0007669"/>
    <property type="project" value="TreeGrafter"/>
</dbReference>
<keyword evidence="13" id="KW-0326">Glycosidase</keyword>